<dbReference type="AlphaFoldDB" id="A0AAV5MN45"/>
<keyword evidence="2" id="KW-1185">Reference proteome</keyword>
<gene>
    <name evidence="1" type="ORF">SLEP1_g58075</name>
</gene>
<comment type="caution">
    <text evidence="1">The sequence shown here is derived from an EMBL/GenBank/DDBJ whole genome shotgun (WGS) entry which is preliminary data.</text>
</comment>
<protein>
    <submittedName>
        <fullName evidence="1">Uncharacterized protein</fullName>
    </submittedName>
</protein>
<organism evidence="1 2">
    <name type="scientific">Rubroshorea leprosula</name>
    <dbReference type="NCBI Taxonomy" id="152421"/>
    <lineage>
        <taxon>Eukaryota</taxon>
        <taxon>Viridiplantae</taxon>
        <taxon>Streptophyta</taxon>
        <taxon>Embryophyta</taxon>
        <taxon>Tracheophyta</taxon>
        <taxon>Spermatophyta</taxon>
        <taxon>Magnoliopsida</taxon>
        <taxon>eudicotyledons</taxon>
        <taxon>Gunneridae</taxon>
        <taxon>Pentapetalae</taxon>
        <taxon>rosids</taxon>
        <taxon>malvids</taxon>
        <taxon>Malvales</taxon>
        <taxon>Dipterocarpaceae</taxon>
        <taxon>Rubroshorea</taxon>
    </lineage>
</organism>
<reference evidence="1 2" key="1">
    <citation type="journal article" date="2021" name="Commun. Biol.">
        <title>The genome of Shorea leprosula (Dipterocarpaceae) highlights the ecological relevance of drought in aseasonal tropical rainforests.</title>
        <authorList>
            <person name="Ng K.K.S."/>
            <person name="Kobayashi M.J."/>
            <person name="Fawcett J.A."/>
            <person name="Hatakeyama M."/>
            <person name="Paape T."/>
            <person name="Ng C.H."/>
            <person name="Ang C.C."/>
            <person name="Tnah L.H."/>
            <person name="Lee C.T."/>
            <person name="Nishiyama T."/>
            <person name="Sese J."/>
            <person name="O'Brien M.J."/>
            <person name="Copetti D."/>
            <person name="Mohd Noor M.I."/>
            <person name="Ong R.C."/>
            <person name="Putra M."/>
            <person name="Sireger I.Z."/>
            <person name="Indrioko S."/>
            <person name="Kosugi Y."/>
            <person name="Izuno A."/>
            <person name="Isagi Y."/>
            <person name="Lee S.L."/>
            <person name="Shimizu K.K."/>
        </authorList>
    </citation>
    <scope>NUCLEOTIDE SEQUENCE [LARGE SCALE GENOMIC DNA]</scope>
    <source>
        <strain evidence="1">214</strain>
    </source>
</reference>
<evidence type="ECO:0000313" key="2">
    <source>
        <dbReference type="Proteomes" id="UP001054252"/>
    </source>
</evidence>
<accession>A0AAV5MN45</accession>
<name>A0AAV5MN45_9ROSI</name>
<dbReference type="EMBL" id="BPVZ01000497">
    <property type="protein sequence ID" value="GKV51413.1"/>
    <property type="molecule type" value="Genomic_DNA"/>
</dbReference>
<evidence type="ECO:0000313" key="1">
    <source>
        <dbReference type="EMBL" id="GKV51413.1"/>
    </source>
</evidence>
<proteinExistence type="predicted"/>
<sequence>MSVTFSKALIVSFQKGLLVYTAPRCFPSLLFPSLSRVPKALGFRPFSRAVELENVYLTWYNWDPSLFFSQFLIWETNSLLIMIFHICQPNIWTLSAFQMSNNWFKLVMAISPYEYFSFSCCFIPMIEVTWVD</sequence>
<dbReference type="Proteomes" id="UP001054252">
    <property type="component" value="Unassembled WGS sequence"/>
</dbReference>